<sequence>MVPWKEWGTAGTRIAYLGAGAPLLQFSPMGCSCAVTQRRHDVSRNAHLRVLLFDVHPWAGSGPGAAQRNTNTLNTLLRDTAADEDEGEDMSVLAETSFPFAVSRRDLPLARDDRCPTVVLAEDGLLLLVRASRPGFRG</sequence>
<proteinExistence type="predicted"/>
<dbReference type="EMBL" id="LR729041">
    <property type="protein sequence ID" value="VWP01022.1"/>
    <property type="molecule type" value="Genomic_DNA"/>
</dbReference>
<dbReference type="PROSITE" id="PS51257">
    <property type="entry name" value="PROKAR_LIPOPROTEIN"/>
    <property type="match status" value="1"/>
</dbReference>
<organism evidence="1">
    <name type="scientific">Ganoderma boninense</name>
    <dbReference type="NCBI Taxonomy" id="34458"/>
    <lineage>
        <taxon>Eukaryota</taxon>
        <taxon>Fungi</taxon>
        <taxon>Dikarya</taxon>
        <taxon>Basidiomycota</taxon>
        <taxon>Agaricomycotina</taxon>
        <taxon>Agaricomycetes</taxon>
        <taxon>Polyporales</taxon>
        <taxon>Polyporaceae</taxon>
        <taxon>Ganoderma</taxon>
    </lineage>
</organism>
<gene>
    <name evidence="1" type="primary">A0A086VCI7</name>
</gene>
<keyword evidence="1" id="KW-0067">ATP-binding</keyword>
<evidence type="ECO:0000313" key="1">
    <source>
        <dbReference type="EMBL" id="VWP01022.1"/>
    </source>
</evidence>
<dbReference type="AlphaFoldDB" id="A0A5K1K5B0"/>
<accession>A0A5K1K5B0</accession>
<protein>
    <submittedName>
        <fullName evidence="1">ABC transporter ATP-binding protein (ABC transporter ATP-binding/permease rpotein) )</fullName>
        <ecNumber evidence="1">3.6.3.-</ecNumber>
    </submittedName>
</protein>
<dbReference type="GO" id="GO:0016787">
    <property type="term" value="F:hydrolase activity"/>
    <property type="evidence" value="ECO:0007669"/>
    <property type="project" value="UniProtKB-KW"/>
</dbReference>
<dbReference type="GO" id="GO:0005524">
    <property type="term" value="F:ATP binding"/>
    <property type="evidence" value="ECO:0007669"/>
    <property type="project" value="UniProtKB-KW"/>
</dbReference>
<reference evidence="1" key="1">
    <citation type="submission" date="2019-10" db="EMBL/GenBank/DDBJ databases">
        <authorList>
            <person name="Nor Muhammad N."/>
        </authorList>
    </citation>
    <scope>NUCLEOTIDE SEQUENCE</scope>
</reference>
<keyword evidence="1" id="KW-0378">Hydrolase</keyword>
<keyword evidence="1" id="KW-0547">Nucleotide-binding</keyword>
<name>A0A5K1K5B0_9APHY</name>
<dbReference type="EC" id="3.6.3.-" evidence="1"/>